<reference evidence="2" key="1">
    <citation type="submission" date="2021-04" db="EMBL/GenBank/DDBJ databases">
        <title>Complete Genome Sequences of Macrococcus spp. from dog and cattle.</title>
        <authorList>
            <person name="Schwendener S."/>
            <person name="Perreten V."/>
        </authorList>
    </citation>
    <scope>NUCLEOTIDE SEQUENCE</scope>
    <source>
        <strain evidence="2">Epi0143-OL</strain>
    </source>
</reference>
<proteinExistence type="predicted"/>
<dbReference type="CDD" id="cd04301">
    <property type="entry name" value="NAT_SF"/>
    <property type="match status" value="1"/>
</dbReference>
<dbReference type="InterPro" id="IPR016181">
    <property type="entry name" value="Acyl_CoA_acyltransferase"/>
</dbReference>
<dbReference type="EMBL" id="CP073809">
    <property type="protein sequence ID" value="UTH13918.1"/>
    <property type="molecule type" value="Genomic_DNA"/>
</dbReference>
<dbReference type="Gene3D" id="3.40.630.30">
    <property type="match status" value="1"/>
</dbReference>
<dbReference type="SUPFAM" id="SSF55729">
    <property type="entry name" value="Acyl-CoA N-acyltransferases (Nat)"/>
    <property type="match status" value="1"/>
</dbReference>
<accession>A0A9Q9F1D4</accession>
<organism evidence="2 3">
    <name type="scientific">Macrococcus equipercicus</name>
    <dbReference type="NCBI Taxonomy" id="69967"/>
    <lineage>
        <taxon>Bacteria</taxon>
        <taxon>Bacillati</taxon>
        <taxon>Bacillota</taxon>
        <taxon>Bacilli</taxon>
        <taxon>Bacillales</taxon>
        <taxon>Staphylococcaceae</taxon>
        <taxon>Macrococcus</taxon>
    </lineage>
</organism>
<dbReference type="AlphaFoldDB" id="A0A9Q9F1D4"/>
<feature type="domain" description="N-acetyltransferase" evidence="1">
    <location>
        <begin position="3"/>
        <end position="91"/>
    </location>
</feature>
<name>A0A9Q9F1D4_9STAP</name>
<dbReference type="PANTHER" id="PTHR31435:SF10">
    <property type="entry name" value="BSR4717 PROTEIN"/>
    <property type="match status" value="1"/>
</dbReference>
<evidence type="ECO:0000313" key="3">
    <source>
        <dbReference type="Proteomes" id="UP001057381"/>
    </source>
</evidence>
<gene>
    <name evidence="2" type="ORF">KFV11_00660</name>
</gene>
<dbReference type="PROSITE" id="PS51729">
    <property type="entry name" value="GNAT_YJDJ"/>
    <property type="match status" value="1"/>
</dbReference>
<evidence type="ECO:0000313" key="2">
    <source>
        <dbReference type="EMBL" id="UTH13918.1"/>
    </source>
</evidence>
<sequence>MVQIKRGDDKFYIGDKESQPQGVMSFLIQDNGTVVIDHTEVDGNLKGQGVAKELVAAGVKEAREKNLKIIPECPYAKKVLEENPDYKDLIVAE</sequence>
<dbReference type="InterPro" id="IPR045057">
    <property type="entry name" value="Gcn5-rel_NAT"/>
</dbReference>
<dbReference type="InterPro" id="IPR031165">
    <property type="entry name" value="GNAT_YJDJ"/>
</dbReference>
<dbReference type="RefSeq" id="WP_254250050.1">
    <property type="nucleotide sequence ID" value="NZ_CP073809.1"/>
</dbReference>
<protein>
    <submittedName>
        <fullName evidence="2">N-acetyltransferase</fullName>
    </submittedName>
</protein>
<dbReference type="PANTHER" id="PTHR31435">
    <property type="entry name" value="PROTEIN NATD1"/>
    <property type="match status" value="1"/>
</dbReference>
<dbReference type="Proteomes" id="UP001057381">
    <property type="component" value="Chromosome"/>
</dbReference>
<dbReference type="Pfam" id="PF14542">
    <property type="entry name" value="Acetyltransf_CG"/>
    <property type="match status" value="1"/>
</dbReference>
<dbReference type="KEGG" id="mequ:KFV11_00660"/>
<evidence type="ECO:0000259" key="1">
    <source>
        <dbReference type="PROSITE" id="PS51729"/>
    </source>
</evidence>